<accession>A0A366FHL6</accession>
<dbReference type="RefSeq" id="WP_113889231.1">
    <property type="nucleotide sequence ID" value="NZ_QNRK01000010.1"/>
</dbReference>
<reference evidence="2 3" key="1">
    <citation type="submission" date="2018-06" db="EMBL/GenBank/DDBJ databases">
        <title>Genomic Encyclopedia of Type Strains, Phase IV (KMG-IV): sequencing the most valuable type-strain genomes for metagenomic binning, comparative biology and taxonomic classification.</title>
        <authorList>
            <person name="Goeker M."/>
        </authorList>
    </citation>
    <scope>NUCLEOTIDE SEQUENCE [LARGE SCALE GENOMIC DNA]</scope>
    <source>
        <strain evidence="2 3">DSM 24875</strain>
    </source>
</reference>
<feature type="compositionally biased region" description="Basic and acidic residues" evidence="1">
    <location>
        <begin position="11"/>
        <end position="24"/>
    </location>
</feature>
<keyword evidence="3" id="KW-1185">Reference proteome</keyword>
<protein>
    <submittedName>
        <fullName evidence="2">Uncharacterized protein</fullName>
    </submittedName>
</protein>
<dbReference type="EMBL" id="QNRK01000010">
    <property type="protein sequence ID" value="RBP14097.1"/>
    <property type="molecule type" value="Genomic_DNA"/>
</dbReference>
<evidence type="ECO:0000313" key="2">
    <source>
        <dbReference type="EMBL" id="RBP14097.1"/>
    </source>
</evidence>
<organism evidence="2 3">
    <name type="scientific">Roseiarcus fermentans</name>
    <dbReference type="NCBI Taxonomy" id="1473586"/>
    <lineage>
        <taxon>Bacteria</taxon>
        <taxon>Pseudomonadati</taxon>
        <taxon>Pseudomonadota</taxon>
        <taxon>Alphaproteobacteria</taxon>
        <taxon>Hyphomicrobiales</taxon>
        <taxon>Roseiarcaceae</taxon>
        <taxon>Roseiarcus</taxon>
    </lineage>
</organism>
<dbReference type="AlphaFoldDB" id="A0A366FHL6"/>
<feature type="region of interest" description="Disordered" evidence="1">
    <location>
        <begin position="1"/>
        <end position="29"/>
    </location>
</feature>
<proteinExistence type="predicted"/>
<dbReference type="Proteomes" id="UP000253529">
    <property type="component" value="Unassembled WGS sequence"/>
</dbReference>
<gene>
    <name evidence="2" type="ORF">DFR50_110122</name>
</gene>
<feature type="region of interest" description="Disordered" evidence="1">
    <location>
        <begin position="77"/>
        <end position="105"/>
    </location>
</feature>
<comment type="caution">
    <text evidence="2">The sequence shown here is derived from an EMBL/GenBank/DDBJ whole genome shotgun (WGS) entry which is preliminary data.</text>
</comment>
<name>A0A366FHL6_9HYPH</name>
<sequence>MKRKAAARALPKRDDAAGEREADGPGRGVASREALDVASYISDMTAQLEAMALAAGLDLLGYFLGMARSEADMFVRTNESDEDDHGLDGLADEGQAAFGGPEDED</sequence>
<evidence type="ECO:0000313" key="3">
    <source>
        <dbReference type="Proteomes" id="UP000253529"/>
    </source>
</evidence>
<evidence type="ECO:0000256" key="1">
    <source>
        <dbReference type="SAM" id="MobiDB-lite"/>
    </source>
</evidence>